<dbReference type="PANTHER" id="PTHR22603:SF80">
    <property type="entry name" value="CHOLINE KINASE N-TERMINAL DOMAIN-CONTAINING PROTEIN"/>
    <property type="match status" value="1"/>
</dbReference>
<dbReference type="OrthoDB" id="10267235at2759"/>
<protein>
    <submittedName>
        <fullName evidence="1">Protein kinase-like domain superfamily</fullName>
    </submittedName>
</protein>
<dbReference type="PANTHER" id="PTHR22603">
    <property type="entry name" value="CHOLINE/ETHANOALAMINE KINASE"/>
    <property type="match status" value="1"/>
</dbReference>
<reference evidence="1 2" key="1">
    <citation type="submission" date="2020-12" db="EMBL/GenBank/DDBJ databases">
        <title>Concerted genomic and epigenomic changes stabilize Arabidopsis allopolyploids.</title>
        <authorList>
            <person name="Chen Z."/>
        </authorList>
    </citation>
    <scope>NUCLEOTIDE SEQUENCE [LARGE SCALE GENOMIC DNA]</scope>
    <source>
        <strain evidence="1">As9502</strain>
        <tissue evidence="1">Leaf</tissue>
    </source>
</reference>
<dbReference type="GO" id="GO:0004103">
    <property type="term" value="F:choline kinase activity"/>
    <property type="evidence" value="ECO:0007669"/>
    <property type="project" value="TreeGrafter"/>
</dbReference>
<keyword evidence="1" id="KW-0808">Transferase</keyword>
<keyword evidence="2" id="KW-1185">Reference proteome</keyword>
<gene>
    <name evidence="1" type="ORF">ISN44_As01g033340</name>
</gene>
<dbReference type="AlphaFoldDB" id="A0A8T2HAV3"/>
<accession>A0A8T2HAV3</accession>
<comment type="caution">
    <text evidence="1">The sequence shown here is derived from an EMBL/GenBank/DDBJ whole genome shotgun (WGS) entry which is preliminary data.</text>
</comment>
<dbReference type="GO" id="GO:0004305">
    <property type="term" value="F:ethanolamine kinase activity"/>
    <property type="evidence" value="ECO:0007669"/>
    <property type="project" value="TreeGrafter"/>
</dbReference>
<evidence type="ECO:0000313" key="2">
    <source>
        <dbReference type="Proteomes" id="UP000694251"/>
    </source>
</evidence>
<dbReference type="GO" id="GO:0005737">
    <property type="term" value="C:cytoplasm"/>
    <property type="evidence" value="ECO:0007669"/>
    <property type="project" value="TreeGrafter"/>
</dbReference>
<organism evidence="1 2">
    <name type="scientific">Arabidopsis suecica</name>
    <name type="common">Swedish thale-cress</name>
    <name type="synonym">Cardaminopsis suecica</name>
    <dbReference type="NCBI Taxonomy" id="45249"/>
    <lineage>
        <taxon>Eukaryota</taxon>
        <taxon>Viridiplantae</taxon>
        <taxon>Streptophyta</taxon>
        <taxon>Embryophyta</taxon>
        <taxon>Tracheophyta</taxon>
        <taxon>Spermatophyta</taxon>
        <taxon>Magnoliopsida</taxon>
        <taxon>eudicotyledons</taxon>
        <taxon>Gunneridae</taxon>
        <taxon>Pentapetalae</taxon>
        <taxon>rosids</taxon>
        <taxon>malvids</taxon>
        <taxon>Brassicales</taxon>
        <taxon>Brassicaceae</taxon>
        <taxon>Camelineae</taxon>
        <taxon>Arabidopsis</taxon>
    </lineage>
</organism>
<dbReference type="GO" id="GO:0006646">
    <property type="term" value="P:phosphatidylethanolamine biosynthetic process"/>
    <property type="evidence" value="ECO:0007669"/>
    <property type="project" value="TreeGrafter"/>
</dbReference>
<keyword evidence="1" id="KW-0418">Kinase</keyword>
<dbReference type="Pfam" id="PF01633">
    <property type="entry name" value="Choline_kinase"/>
    <property type="match status" value="1"/>
</dbReference>
<sequence length="378" mass="44172">MFRKAESFCPSFLQKSQQLQRQRKQLLGLIPISSPDSLKTVVLQTLSGKWGDVVEDLECLQVKPMKGAMTNEVFMVTWPIKDNSFLHRKLLVRVYGRGVGDLLFNRKDEIRTFEVVSRYGHGPKLLGRFAGGRIEEFINARTLSAADLRETEVSARVAAKLREFHGINIPGDRNVLIWDRMRNWLRQAKSLCTPEDLAEFGLDKIEAEIYLLEHELQDKCKQQEIGFCHNDLQYGNIMIDEDTNAITIIDYEYASYNPVAYDIANHFCEMAANYHSDTPHILDYTQYPGEEERRRFIHNYLSSSGEEPKEHDIKQLLKDAEKYTLASHLFWGLWGIISEYVNKIDFDYAEYSRQRFKQYWLRKPELLLFSQMYISNTK</sequence>
<proteinExistence type="predicted"/>
<dbReference type="CDD" id="cd05157">
    <property type="entry name" value="ETNK_euk"/>
    <property type="match status" value="1"/>
</dbReference>
<dbReference type="Proteomes" id="UP000694251">
    <property type="component" value="Chromosome 1"/>
</dbReference>
<name>A0A8T2HAV3_ARASU</name>
<evidence type="ECO:0000313" key="1">
    <source>
        <dbReference type="EMBL" id="KAG7656337.1"/>
    </source>
</evidence>
<dbReference type="EMBL" id="JAEFBJ010000001">
    <property type="protein sequence ID" value="KAG7656337.1"/>
    <property type="molecule type" value="Genomic_DNA"/>
</dbReference>